<dbReference type="PANTHER" id="PTHR34979:SF1">
    <property type="entry name" value="INNER MEMBRANE PROTEIN YGAZ"/>
    <property type="match status" value="1"/>
</dbReference>
<dbReference type="Pfam" id="PF03591">
    <property type="entry name" value="AzlC"/>
    <property type="match status" value="1"/>
</dbReference>
<gene>
    <name evidence="9" type="primary">azlC</name>
    <name evidence="9" type="ORF">HMPREF6123_1225</name>
</gene>
<name>C2KXK6_9FIRM</name>
<evidence type="ECO:0000256" key="2">
    <source>
        <dbReference type="ARBA" id="ARBA00010735"/>
    </source>
</evidence>
<dbReference type="InParanoid" id="C2KXK6"/>
<dbReference type="RefSeq" id="WP_007158146.1">
    <property type="nucleotide sequence ID" value="NZ_GG668537.1"/>
</dbReference>
<feature type="transmembrane region" description="Helical" evidence="8">
    <location>
        <begin position="21"/>
        <end position="47"/>
    </location>
</feature>
<dbReference type="PANTHER" id="PTHR34979">
    <property type="entry name" value="INNER MEMBRANE PROTEIN YGAZ"/>
    <property type="match status" value="1"/>
</dbReference>
<comment type="subcellular location">
    <subcellularLocation>
        <location evidence="1">Cell membrane</location>
        <topology evidence="1">Multi-pass membrane protein</topology>
    </subcellularLocation>
</comment>
<evidence type="ECO:0000256" key="8">
    <source>
        <dbReference type="SAM" id="Phobius"/>
    </source>
</evidence>
<proteinExistence type="inferred from homology"/>
<organism evidence="9 10">
    <name type="scientific">Oribacterium sinus F0268</name>
    <dbReference type="NCBI Taxonomy" id="585501"/>
    <lineage>
        <taxon>Bacteria</taxon>
        <taxon>Bacillati</taxon>
        <taxon>Bacillota</taxon>
        <taxon>Clostridia</taxon>
        <taxon>Lachnospirales</taxon>
        <taxon>Lachnospiraceae</taxon>
        <taxon>Oribacterium</taxon>
    </lineage>
</organism>
<accession>C2KXK6</accession>
<protein>
    <submittedName>
        <fullName evidence="9">Branched-chain amino acid transport protein AzlC</fullName>
    </submittedName>
</protein>
<comment type="similarity">
    <text evidence="2">Belongs to the AzlC family.</text>
</comment>
<dbReference type="HOGENOM" id="CLU_1833166_0_0_9"/>
<keyword evidence="10" id="KW-1185">Reference proteome</keyword>
<dbReference type="STRING" id="585501.HMPREF6123_1225"/>
<dbReference type="AlphaFoldDB" id="C2KXK6"/>
<keyword evidence="6 8" id="KW-1133">Transmembrane helix</keyword>
<dbReference type="EMBL" id="ACKX01000122">
    <property type="protein sequence ID" value="EEJ51494.1"/>
    <property type="molecule type" value="Genomic_DNA"/>
</dbReference>
<dbReference type="GO" id="GO:0005886">
    <property type="term" value="C:plasma membrane"/>
    <property type="evidence" value="ECO:0007669"/>
    <property type="project" value="UniProtKB-SubCell"/>
</dbReference>
<keyword evidence="4" id="KW-1003">Cell membrane</keyword>
<reference evidence="9 10" key="1">
    <citation type="submission" date="2009-04" db="EMBL/GenBank/DDBJ databases">
        <authorList>
            <person name="Qin X."/>
            <person name="Bachman B."/>
            <person name="Battles P."/>
            <person name="Bell A."/>
            <person name="Bess C."/>
            <person name="Bickham C."/>
            <person name="Chaboub L."/>
            <person name="Chen D."/>
            <person name="Coyle M."/>
            <person name="Deiros D.R."/>
            <person name="Dinh H."/>
            <person name="Forbes L."/>
            <person name="Fowler G."/>
            <person name="Francisco L."/>
            <person name="Fu Q."/>
            <person name="Gubbala S."/>
            <person name="Hale W."/>
            <person name="Han Y."/>
            <person name="Hemphill L."/>
            <person name="Highlander S.K."/>
            <person name="Hirani K."/>
            <person name="Hogues M."/>
            <person name="Jackson L."/>
            <person name="Jakkamsetti A."/>
            <person name="Javaid M."/>
            <person name="Jiang H."/>
            <person name="Korchina V."/>
            <person name="Kovar C."/>
            <person name="Lara F."/>
            <person name="Lee S."/>
            <person name="Mata R."/>
            <person name="Mathew T."/>
            <person name="Moen C."/>
            <person name="Morales K."/>
            <person name="Munidasa M."/>
            <person name="Nazareth L."/>
            <person name="Ngo R."/>
            <person name="Nguyen L."/>
            <person name="Okwuonu G."/>
            <person name="Ongeri F."/>
            <person name="Patil S."/>
            <person name="Petrosino J."/>
            <person name="Pham C."/>
            <person name="Pham P."/>
            <person name="Pu L.-L."/>
            <person name="Puazo M."/>
            <person name="Raj R."/>
            <person name="Reid J."/>
            <person name="Rouhana J."/>
            <person name="Saada N."/>
            <person name="Shang Y."/>
            <person name="Simmons D."/>
            <person name="Thornton R."/>
            <person name="Warren J."/>
            <person name="Weissenberger G."/>
            <person name="Zhang J."/>
            <person name="Zhang L."/>
            <person name="Zhou C."/>
            <person name="Zhu D."/>
            <person name="Muzny D."/>
            <person name="Worley K."/>
            <person name="Gibbs R."/>
        </authorList>
    </citation>
    <scope>NUCLEOTIDE SEQUENCE [LARGE SCALE GENOMIC DNA]</scope>
    <source>
        <strain evidence="9 10">F0268</strain>
    </source>
</reference>
<dbReference type="GO" id="GO:1903785">
    <property type="term" value="P:L-valine transmembrane transport"/>
    <property type="evidence" value="ECO:0007669"/>
    <property type="project" value="TreeGrafter"/>
</dbReference>
<evidence type="ECO:0000313" key="9">
    <source>
        <dbReference type="EMBL" id="EEJ51494.1"/>
    </source>
</evidence>
<evidence type="ECO:0000256" key="7">
    <source>
        <dbReference type="ARBA" id="ARBA00023136"/>
    </source>
</evidence>
<evidence type="ECO:0000313" key="10">
    <source>
        <dbReference type="Proteomes" id="UP000004121"/>
    </source>
</evidence>
<evidence type="ECO:0000256" key="4">
    <source>
        <dbReference type="ARBA" id="ARBA00022475"/>
    </source>
</evidence>
<evidence type="ECO:0000256" key="6">
    <source>
        <dbReference type="ARBA" id="ARBA00022989"/>
    </source>
</evidence>
<keyword evidence="3" id="KW-0813">Transport</keyword>
<dbReference type="InterPro" id="IPR011606">
    <property type="entry name" value="Brnchd-chn_aa_trnsp_permease"/>
</dbReference>
<dbReference type="Proteomes" id="UP000004121">
    <property type="component" value="Unassembled WGS sequence"/>
</dbReference>
<evidence type="ECO:0000256" key="3">
    <source>
        <dbReference type="ARBA" id="ARBA00022448"/>
    </source>
</evidence>
<evidence type="ECO:0000256" key="1">
    <source>
        <dbReference type="ARBA" id="ARBA00004651"/>
    </source>
</evidence>
<keyword evidence="5 8" id="KW-0812">Transmembrane</keyword>
<dbReference type="eggNOG" id="COG1296">
    <property type="taxonomic scope" value="Bacteria"/>
</dbReference>
<comment type="caution">
    <text evidence="9">The sequence shown here is derived from an EMBL/GenBank/DDBJ whole genome shotgun (WGS) entry which is preliminary data.</text>
</comment>
<evidence type="ECO:0000256" key="5">
    <source>
        <dbReference type="ARBA" id="ARBA00022692"/>
    </source>
</evidence>
<dbReference type="OrthoDB" id="3181706at2"/>
<feature type="transmembrane region" description="Helical" evidence="8">
    <location>
        <begin position="110"/>
        <end position="125"/>
    </location>
</feature>
<feature type="transmembrane region" description="Helical" evidence="8">
    <location>
        <begin position="86"/>
        <end position="104"/>
    </location>
</feature>
<sequence length="140" mass="15367">MLHEQQKKALKAAFPHTVPNLTGFLFLGFAYGIYMHSAGLSVVYTFFMASLIYGGSLELLAVGFLLGPFAPLETLFLAIMIQLRHLFYGIAMLGLGVSILSLVIFKAEHFILPAMLGILGIFLLAKPKLEQQFMEANASL</sequence>
<keyword evidence="7 8" id="KW-0472">Membrane</keyword>